<dbReference type="Proteomes" id="UP000524535">
    <property type="component" value="Unassembled WGS sequence"/>
</dbReference>
<evidence type="ECO:0000256" key="10">
    <source>
        <dbReference type="ARBA" id="ARBA00023136"/>
    </source>
</evidence>
<feature type="transmembrane region" description="Helical" evidence="11">
    <location>
        <begin position="377"/>
        <end position="396"/>
    </location>
</feature>
<comment type="function">
    <text evidence="1">Intake of glucose and galactose.</text>
</comment>
<feature type="transmembrane region" description="Helical" evidence="11">
    <location>
        <begin position="116"/>
        <end position="138"/>
    </location>
</feature>
<evidence type="ECO:0000313" key="16">
    <source>
        <dbReference type="Proteomes" id="UP000520770"/>
    </source>
</evidence>
<evidence type="ECO:0000256" key="11">
    <source>
        <dbReference type="SAM" id="Phobius"/>
    </source>
</evidence>
<sequence length="427" mass="45358">MASLTNNGTKAGSSKSSKVGANNYQFALIALTSLFFMWGFITCLNDILIPHLKNVFSLNYTQSMLIQLCFFGAYFIVSLPAGALVKRITYKWGIVVGLLIAAIGCALFIPAASYRVYGLFLGALFILASGVTVLQVAANPYVTELGAPETAASRLTLTQAFNALGTTVAPLFGAFLILSAATGDIATATGQQLETLRLEEADAVRFPYMLLAIAFLVLSAIFAALKLPQIEEEAVETEGGERASAWSYRHLVLGAIGIFVYVGGEVSIGSFLVNYLAEPTIANLPEAEAAHYVAYFWGGAMVGRFIGAYAMRYIEDGKALAFNAILAAVLLLVTVFAGGKLAMWAVLAIGLFNSIMFPTIFSLALKGLGRHTSQGSGILCLAIVGGAIVPVIMGALADTIGIHLAFLMPVICYIYIFYYGIKGHKAV</sequence>
<protein>
    <submittedName>
        <fullName evidence="13">FHS family L-fucose permease-like MFS transporter</fullName>
    </submittedName>
</protein>
<keyword evidence="7" id="KW-0762">Sugar transport</keyword>
<dbReference type="GO" id="GO:0055056">
    <property type="term" value="F:D-glucose transmembrane transporter activity"/>
    <property type="evidence" value="ECO:0007669"/>
    <property type="project" value="InterPro"/>
</dbReference>
<dbReference type="CDD" id="cd17394">
    <property type="entry name" value="MFS_FucP_like"/>
    <property type="match status" value="1"/>
</dbReference>
<dbReference type="EMBL" id="JACIGY010000001">
    <property type="protein sequence ID" value="MBB4410861.1"/>
    <property type="molecule type" value="Genomic_DNA"/>
</dbReference>
<dbReference type="InterPro" id="IPR020846">
    <property type="entry name" value="MFS_dom"/>
</dbReference>
<feature type="transmembrane region" description="Helical" evidence="11">
    <location>
        <begin position="289"/>
        <end position="307"/>
    </location>
</feature>
<dbReference type="SUPFAM" id="SSF103473">
    <property type="entry name" value="MFS general substrate transporter"/>
    <property type="match status" value="1"/>
</dbReference>
<evidence type="ECO:0000256" key="5">
    <source>
        <dbReference type="ARBA" id="ARBA00022475"/>
    </source>
</evidence>
<dbReference type="PANTHER" id="PTHR43702:SF3">
    <property type="entry name" value="PROTEIN TSGA"/>
    <property type="match status" value="1"/>
</dbReference>
<keyword evidence="10 11" id="KW-0472">Membrane</keyword>
<evidence type="ECO:0000256" key="4">
    <source>
        <dbReference type="ARBA" id="ARBA00022448"/>
    </source>
</evidence>
<dbReference type="EMBL" id="JACIHM010000001">
    <property type="protein sequence ID" value="MBB4445549.1"/>
    <property type="molecule type" value="Genomic_DNA"/>
</dbReference>
<keyword evidence="4" id="KW-0813">Transport</keyword>
<evidence type="ECO:0000313" key="13">
    <source>
        <dbReference type="EMBL" id="MBB4346745.1"/>
    </source>
</evidence>
<feature type="transmembrane region" description="Helical" evidence="11">
    <location>
        <begin position="65"/>
        <end position="84"/>
    </location>
</feature>
<comment type="subcellular location">
    <subcellularLocation>
        <location evidence="2">Cell inner membrane</location>
        <topology evidence="2">Multi-pass membrane protein</topology>
    </subcellularLocation>
</comment>
<dbReference type="PROSITE" id="PS50850">
    <property type="entry name" value="MFS"/>
    <property type="match status" value="1"/>
</dbReference>
<proteinExistence type="inferred from homology"/>
<evidence type="ECO:0000256" key="7">
    <source>
        <dbReference type="ARBA" id="ARBA00022597"/>
    </source>
</evidence>
<evidence type="ECO:0000313" key="17">
    <source>
        <dbReference type="Proteomes" id="UP000524535"/>
    </source>
</evidence>
<dbReference type="AlphaFoldDB" id="A0A7W6WNC7"/>
<dbReference type="GO" id="GO:0005886">
    <property type="term" value="C:plasma membrane"/>
    <property type="evidence" value="ECO:0007669"/>
    <property type="project" value="UniProtKB-SubCell"/>
</dbReference>
<dbReference type="GO" id="GO:1904659">
    <property type="term" value="P:D-glucose transmembrane transport"/>
    <property type="evidence" value="ECO:0007669"/>
    <property type="project" value="InterPro"/>
</dbReference>
<evidence type="ECO:0000256" key="8">
    <source>
        <dbReference type="ARBA" id="ARBA00022692"/>
    </source>
</evidence>
<dbReference type="RefSeq" id="WP_246435698.1">
    <property type="nucleotide sequence ID" value="NZ_JACIGW010000001.1"/>
</dbReference>
<name>A0A7W6WNC7_9HYPH</name>
<dbReference type="InterPro" id="IPR011701">
    <property type="entry name" value="MFS"/>
</dbReference>
<reference evidence="16 17" key="1">
    <citation type="submission" date="2020-08" db="EMBL/GenBank/DDBJ databases">
        <title>Genomic Encyclopedia of Type Strains, Phase IV (KMG-V): Genome sequencing to study the core and pangenomes of soil and plant-associated prokaryotes.</title>
        <authorList>
            <person name="Whitman W."/>
        </authorList>
    </citation>
    <scope>NUCLEOTIDE SEQUENCE [LARGE SCALE GENOMIC DNA]</scope>
    <source>
        <strain evidence="14 17">SEMIA 444</strain>
        <strain evidence="13 16">SEMIA 448</strain>
        <strain evidence="15 18">SEMIA 452</strain>
    </source>
</reference>
<evidence type="ECO:0000313" key="18">
    <source>
        <dbReference type="Proteomes" id="UP000576087"/>
    </source>
</evidence>
<comment type="similarity">
    <text evidence="3">Belongs to the major facilitator superfamily. FHS transporter (TC 2.A.1.7) family.</text>
</comment>
<dbReference type="PANTHER" id="PTHR43702">
    <property type="entry name" value="L-FUCOSE-PROTON SYMPORTER"/>
    <property type="match status" value="1"/>
</dbReference>
<comment type="caution">
    <text evidence="13">The sequence shown here is derived from an EMBL/GenBank/DDBJ whole genome shotgun (WGS) entry which is preliminary data.</text>
</comment>
<dbReference type="InterPro" id="IPR036259">
    <property type="entry name" value="MFS_trans_sf"/>
</dbReference>
<evidence type="ECO:0000256" key="3">
    <source>
        <dbReference type="ARBA" id="ARBA00009120"/>
    </source>
</evidence>
<feature type="transmembrane region" description="Helical" evidence="11">
    <location>
        <begin position="90"/>
        <end position="109"/>
    </location>
</feature>
<keyword evidence="8 11" id="KW-0812">Transmembrane</keyword>
<gene>
    <name evidence="14" type="ORF">GGE31_001332</name>
    <name evidence="13" type="ORF">GGE33_000453</name>
    <name evidence="15" type="ORF">GGE35_001331</name>
</gene>
<evidence type="ECO:0000256" key="9">
    <source>
        <dbReference type="ARBA" id="ARBA00022989"/>
    </source>
</evidence>
<evidence type="ECO:0000256" key="1">
    <source>
        <dbReference type="ARBA" id="ARBA00003321"/>
    </source>
</evidence>
<keyword evidence="5" id="KW-1003">Cell membrane</keyword>
<evidence type="ECO:0000256" key="2">
    <source>
        <dbReference type="ARBA" id="ARBA00004429"/>
    </source>
</evidence>
<keyword evidence="6" id="KW-0997">Cell inner membrane</keyword>
<dbReference type="InterPro" id="IPR050375">
    <property type="entry name" value="MFS_TsgA-like"/>
</dbReference>
<feature type="transmembrane region" description="Helical" evidence="11">
    <location>
        <begin position="343"/>
        <end position="365"/>
    </location>
</feature>
<evidence type="ECO:0000256" key="6">
    <source>
        <dbReference type="ARBA" id="ARBA00022519"/>
    </source>
</evidence>
<dbReference type="Pfam" id="PF07690">
    <property type="entry name" value="MFS_1"/>
    <property type="match status" value="1"/>
</dbReference>
<evidence type="ECO:0000259" key="12">
    <source>
        <dbReference type="PROSITE" id="PS50850"/>
    </source>
</evidence>
<keyword evidence="17" id="KW-1185">Reference proteome</keyword>
<feature type="transmembrane region" description="Helical" evidence="11">
    <location>
        <begin position="319"/>
        <end position="337"/>
    </location>
</feature>
<feature type="transmembrane region" description="Helical" evidence="11">
    <location>
        <begin position="24"/>
        <end position="44"/>
    </location>
</feature>
<dbReference type="EMBL" id="JACIGW010000001">
    <property type="protein sequence ID" value="MBB4346745.1"/>
    <property type="molecule type" value="Genomic_DNA"/>
</dbReference>
<accession>A0A7W6WNC7</accession>
<dbReference type="NCBIfam" id="TIGR01272">
    <property type="entry name" value="gluP"/>
    <property type="match status" value="1"/>
</dbReference>
<feature type="transmembrane region" description="Helical" evidence="11">
    <location>
        <begin position="402"/>
        <end position="421"/>
    </location>
</feature>
<keyword evidence="9 11" id="KW-1133">Transmembrane helix</keyword>
<evidence type="ECO:0000313" key="15">
    <source>
        <dbReference type="EMBL" id="MBB4445549.1"/>
    </source>
</evidence>
<dbReference type="Proteomes" id="UP000576087">
    <property type="component" value="Unassembled WGS sequence"/>
</dbReference>
<dbReference type="Proteomes" id="UP000520770">
    <property type="component" value="Unassembled WGS sequence"/>
</dbReference>
<dbReference type="GO" id="GO:0005354">
    <property type="term" value="F:galactose transmembrane transporter activity"/>
    <property type="evidence" value="ECO:0007669"/>
    <property type="project" value="InterPro"/>
</dbReference>
<dbReference type="Gene3D" id="1.20.1250.20">
    <property type="entry name" value="MFS general substrate transporter like domains"/>
    <property type="match status" value="2"/>
</dbReference>
<organism evidence="13 16">
    <name type="scientific">Aliirhizobium cellulosilyticum</name>
    <dbReference type="NCBI Taxonomy" id="393664"/>
    <lineage>
        <taxon>Bacteria</taxon>
        <taxon>Pseudomonadati</taxon>
        <taxon>Pseudomonadota</taxon>
        <taxon>Alphaproteobacteria</taxon>
        <taxon>Hyphomicrobiales</taxon>
        <taxon>Rhizobiaceae</taxon>
        <taxon>Aliirhizobium</taxon>
    </lineage>
</organism>
<feature type="transmembrane region" description="Helical" evidence="11">
    <location>
        <begin position="206"/>
        <end position="225"/>
    </location>
</feature>
<dbReference type="InterPro" id="IPR005964">
    <property type="entry name" value="Glc/Gal_transptr_bac"/>
</dbReference>
<feature type="transmembrane region" description="Helical" evidence="11">
    <location>
        <begin position="251"/>
        <end position="277"/>
    </location>
</feature>
<evidence type="ECO:0000313" key="14">
    <source>
        <dbReference type="EMBL" id="MBB4410861.1"/>
    </source>
</evidence>
<feature type="domain" description="Major facilitator superfamily (MFS) profile" evidence="12">
    <location>
        <begin position="27"/>
        <end position="427"/>
    </location>
</feature>